<dbReference type="RefSeq" id="WP_120168507.1">
    <property type="nucleotide sequence ID" value="NZ_MCIB01000011.1"/>
</dbReference>
<dbReference type="InterPro" id="IPR051313">
    <property type="entry name" value="Bact_iron-sidero_bind"/>
</dbReference>
<dbReference type="InterPro" id="IPR002491">
    <property type="entry name" value="ABC_transptr_periplasmic_BD"/>
</dbReference>
<dbReference type="Gene3D" id="3.40.50.1980">
    <property type="entry name" value="Nitrogenase molybdenum iron protein domain"/>
    <property type="match status" value="2"/>
</dbReference>
<keyword evidence="4" id="KW-0732">Signal</keyword>
<keyword evidence="7" id="KW-1185">Reference proteome</keyword>
<dbReference type="Proteomes" id="UP000284177">
    <property type="component" value="Unassembled WGS sequence"/>
</dbReference>
<accession>A0A419T4S6</accession>
<protein>
    <recommendedName>
        <fullName evidence="5">Fe/B12 periplasmic-binding domain-containing protein</fullName>
    </recommendedName>
</protein>
<dbReference type="PANTHER" id="PTHR30532:SF21">
    <property type="entry name" value="SIDEROPHORE-BINDING LIPOPROTEIN YFIY-RELATED"/>
    <property type="match status" value="1"/>
</dbReference>
<name>A0A419T4S6_9FIRM</name>
<dbReference type="PANTHER" id="PTHR30532">
    <property type="entry name" value="IRON III DICITRATE-BINDING PERIPLASMIC PROTEIN"/>
    <property type="match status" value="1"/>
</dbReference>
<evidence type="ECO:0000256" key="4">
    <source>
        <dbReference type="ARBA" id="ARBA00022729"/>
    </source>
</evidence>
<dbReference type="PROSITE" id="PS51257">
    <property type="entry name" value="PROKAR_LIPOPROTEIN"/>
    <property type="match status" value="1"/>
</dbReference>
<dbReference type="CDD" id="cd01146">
    <property type="entry name" value="FhuD"/>
    <property type="match status" value="1"/>
</dbReference>
<gene>
    <name evidence="6" type="ORF">BET03_11055</name>
</gene>
<evidence type="ECO:0000313" key="6">
    <source>
        <dbReference type="EMBL" id="RKD32446.1"/>
    </source>
</evidence>
<dbReference type="EMBL" id="MCIB01000011">
    <property type="protein sequence ID" value="RKD32446.1"/>
    <property type="molecule type" value="Genomic_DNA"/>
</dbReference>
<comment type="caution">
    <text evidence="6">The sequence shown here is derived from an EMBL/GenBank/DDBJ whole genome shotgun (WGS) entry which is preliminary data.</text>
</comment>
<evidence type="ECO:0000259" key="5">
    <source>
        <dbReference type="PROSITE" id="PS50983"/>
    </source>
</evidence>
<dbReference type="AlphaFoldDB" id="A0A419T4S6"/>
<dbReference type="GO" id="GO:0030288">
    <property type="term" value="C:outer membrane-bounded periplasmic space"/>
    <property type="evidence" value="ECO:0007669"/>
    <property type="project" value="TreeGrafter"/>
</dbReference>
<evidence type="ECO:0000256" key="2">
    <source>
        <dbReference type="ARBA" id="ARBA00008814"/>
    </source>
</evidence>
<comment type="similarity">
    <text evidence="2">Belongs to the bacterial solute-binding protein 8 family.</text>
</comment>
<comment type="subcellular location">
    <subcellularLocation>
        <location evidence="1">Cell envelope</location>
    </subcellularLocation>
</comment>
<dbReference type="GO" id="GO:1901678">
    <property type="term" value="P:iron coordination entity transport"/>
    <property type="evidence" value="ECO:0007669"/>
    <property type="project" value="UniProtKB-ARBA"/>
</dbReference>
<keyword evidence="3" id="KW-0813">Transport</keyword>
<evidence type="ECO:0000256" key="1">
    <source>
        <dbReference type="ARBA" id="ARBA00004196"/>
    </source>
</evidence>
<dbReference type="SUPFAM" id="SSF53807">
    <property type="entry name" value="Helical backbone' metal receptor"/>
    <property type="match status" value="1"/>
</dbReference>
<proteinExistence type="inferred from homology"/>
<reference evidence="6 7" key="1">
    <citation type="submission" date="2016-08" db="EMBL/GenBank/DDBJ databases">
        <title>Novel Firmicutes and Novel Genomes.</title>
        <authorList>
            <person name="Poppleton D.I."/>
            <person name="Gribaldo S."/>
        </authorList>
    </citation>
    <scope>NUCLEOTIDE SEQUENCE [LARGE SCALE GENOMIC DNA]</scope>
    <source>
        <strain evidence="6 7">CTT3</strain>
    </source>
</reference>
<sequence length="325" mass="36888">MLNRIKISKIAIFMLIGILFLTGCSTQGTVSNDETSSNKSEEESLQTRIIEHAMGKTEINGTPKRVVVLVNGMVDISLALGVKPIGAVESWIGDPWYKYIEDDMEGVKPLGKETQPNLELIASLKPDIILGSKMRHEKIYEQLSSIAPTIMSENVFDWKANLKLVSKALNKEEKGEKIVEDWNKRVKDFKNKLGDKASLEISLIRFNPDHARIYYTGFPGMIIEEVGLSRPESQRVKDKVVGKLTKERIPEMDGDIIFDFTADWKGDGQVEKLREEWMNDPLWKNLKAVKEGKVYRVNEVHWNMAGGVIAANKMLDDLYEYILNE</sequence>
<evidence type="ECO:0000256" key="3">
    <source>
        <dbReference type="ARBA" id="ARBA00022448"/>
    </source>
</evidence>
<organism evidence="6 7">
    <name type="scientific">Thermohalobacter berrensis</name>
    <dbReference type="NCBI Taxonomy" id="99594"/>
    <lineage>
        <taxon>Bacteria</taxon>
        <taxon>Bacillati</taxon>
        <taxon>Bacillota</taxon>
        <taxon>Tissierellia</taxon>
        <taxon>Tissierellales</taxon>
        <taxon>Thermohalobacteraceae</taxon>
        <taxon>Thermohalobacter</taxon>
    </lineage>
</organism>
<evidence type="ECO:0000313" key="7">
    <source>
        <dbReference type="Proteomes" id="UP000284177"/>
    </source>
</evidence>
<dbReference type="Pfam" id="PF01497">
    <property type="entry name" value="Peripla_BP_2"/>
    <property type="match status" value="1"/>
</dbReference>
<dbReference type="PROSITE" id="PS50983">
    <property type="entry name" value="FE_B12_PBP"/>
    <property type="match status" value="1"/>
</dbReference>
<feature type="domain" description="Fe/B12 periplasmic-binding" evidence="5">
    <location>
        <begin position="65"/>
        <end position="325"/>
    </location>
</feature>
<dbReference type="OrthoDB" id="9793175at2"/>